<dbReference type="EMBL" id="MU157897">
    <property type="protein sequence ID" value="KAF9524522.1"/>
    <property type="molecule type" value="Genomic_DNA"/>
</dbReference>
<name>A0A9P6JKS0_9AGAR</name>
<comment type="caution">
    <text evidence="2">The sequence shown here is derived from an EMBL/GenBank/DDBJ whole genome shotgun (WGS) entry which is preliminary data.</text>
</comment>
<organism evidence="2 3">
    <name type="scientific">Crepidotus variabilis</name>
    <dbReference type="NCBI Taxonomy" id="179855"/>
    <lineage>
        <taxon>Eukaryota</taxon>
        <taxon>Fungi</taxon>
        <taxon>Dikarya</taxon>
        <taxon>Basidiomycota</taxon>
        <taxon>Agaricomycotina</taxon>
        <taxon>Agaricomycetes</taxon>
        <taxon>Agaricomycetidae</taxon>
        <taxon>Agaricales</taxon>
        <taxon>Agaricineae</taxon>
        <taxon>Crepidotaceae</taxon>
        <taxon>Crepidotus</taxon>
    </lineage>
</organism>
<dbReference type="Proteomes" id="UP000807306">
    <property type="component" value="Unassembled WGS sequence"/>
</dbReference>
<sequence>GIQLFMCIYGFTVFLESTPTIRKGLRSYMIVSFLILSLFIVSQIPDGYEIFTLLSKSTNAVKAVRLRKKEDHTWWKITSTCTLTFVNWIGDGLLLYRLWILWVGRRWVLALVMTVYLASVGVIATYNNPWVRFNARTLSAWIFLSVAVNCLVTGLILYRLLSVRREVHEVMPKRDLEMYYGVTATLVESALPLSLAGIIYAAAMSSPVSAPARIISGMSNILWFSLTALAPQMIIFRVVMGRSWMHKRRRDQLESLEAVRNDDAVSSPITFECSESIHSGRRRR</sequence>
<dbReference type="AlphaFoldDB" id="A0A9P6JKS0"/>
<feature type="transmembrane region" description="Helical" evidence="1">
    <location>
        <begin position="107"/>
        <end position="126"/>
    </location>
</feature>
<protein>
    <submittedName>
        <fullName evidence="2">Uncharacterized protein</fullName>
    </submittedName>
</protein>
<evidence type="ECO:0000256" key="1">
    <source>
        <dbReference type="SAM" id="Phobius"/>
    </source>
</evidence>
<proteinExistence type="predicted"/>
<feature type="transmembrane region" description="Helical" evidence="1">
    <location>
        <begin position="179"/>
        <end position="201"/>
    </location>
</feature>
<feature type="transmembrane region" description="Helical" evidence="1">
    <location>
        <begin position="138"/>
        <end position="158"/>
    </location>
</feature>
<feature type="transmembrane region" description="Helical" evidence="1">
    <location>
        <begin position="25"/>
        <end position="44"/>
    </location>
</feature>
<dbReference type="OrthoDB" id="3351617at2759"/>
<evidence type="ECO:0000313" key="2">
    <source>
        <dbReference type="EMBL" id="KAF9524522.1"/>
    </source>
</evidence>
<evidence type="ECO:0000313" key="3">
    <source>
        <dbReference type="Proteomes" id="UP000807306"/>
    </source>
</evidence>
<gene>
    <name evidence="2" type="ORF">CPB83DRAFT_773622</name>
</gene>
<keyword evidence="1" id="KW-0812">Transmembrane</keyword>
<feature type="transmembrane region" description="Helical" evidence="1">
    <location>
        <begin position="221"/>
        <end position="240"/>
    </location>
</feature>
<keyword evidence="1" id="KW-0472">Membrane</keyword>
<keyword evidence="1" id="KW-1133">Transmembrane helix</keyword>
<feature type="transmembrane region" description="Helical" evidence="1">
    <location>
        <begin position="74"/>
        <end position="95"/>
    </location>
</feature>
<keyword evidence="3" id="KW-1185">Reference proteome</keyword>
<reference evidence="2" key="1">
    <citation type="submission" date="2020-11" db="EMBL/GenBank/DDBJ databases">
        <authorList>
            <consortium name="DOE Joint Genome Institute"/>
            <person name="Ahrendt S."/>
            <person name="Riley R."/>
            <person name="Andreopoulos W."/>
            <person name="Labutti K."/>
            <person name="Pangilinan J."/>
            <person name="Ruiz-Duenas F.J."/>
            <person name="Barrasa J.M."/>
            <person name="Sanchez-Garcia M."/>
            <person name="Camarero S."/>
            <person name="Miyauchi S."/>
            <person name="Serrano A."/>
            <person name="Linde D."/>
            <person name="Babiker R."/>
            <person name="Drula E."/>
            <person name="Ayuso-Fernandez I."/>
            <person name="Pacheco R."/>
            <person name="Padilla G."/>
            <person name="Ferreira P."/>
            <person name="Barriuso J."/>
            <person name="Kellner H."/>
            <person name="Castanera R."/>
            <person name="Alfaro M."/>
            <person name="Ramirez L."/>
            <person name="Pisabarro A.G."/>
            <person name="Kuo A."/>
            <person name="Tritt A."/>
            <person name="Lipzen A."/>
            <person name="He G."/>
            <person name="Yan M."/>
            <person name="Ng V."/>
            <person name="Cullen D."/>
            <person name="Martin F."/>
            <person name="Rosso M.-N."/>
            <person name="Henrissat B."/>
            <person name="Hibbett D."/>
            <person name="Martinez A.T."/>
            <person name="Grigoriev I.V."/>
        </authorList>
    </citation>
    <scope>NUCLEOTIDE SEQUENCE</scope>
    <source>
        <strain evidence="2">CBS 506.95</strain>
    </source>
</reference>
<feature type="non-terminal residue" evidence="2">
    <location>
        <position position="1"/>
    </location>
</feature>
<accession>A0A9P6JKS0</accession>